<evidence type="ECO:0000313" key="2">
    <source>
        <dbReference type="EMBL" id="UXY21359.1"/>
    </source>
</evidence>
<gene>
    <name evidence="2" type="ORF">N8I84_23690</name>
</gene>
<reference evidence="2" key="1">
    <citation type="submission" date="2022-10" db="EMBL/GenBank/DDBJ databases">
        <authorList>
            <person name="Mo P."/>
        </authorList>
    </citation>
    <scope>NUCLEOTIDE SEQUENCE</scope>
    <source>
        <strain evidence="2">HUAS 13-4</strain>
    </source>
</reference>
<dbReference type="InterPro" id="IPR032710">
    <property type="entry name" value="NTF2-like_dom_sf"/>
</dbReference>
<accession>A0ABY6E457</accession>
<organism evidence="2 3">
    <name type="scientific">Streptomyces cynarae</name>
    <dbReference type="NCBI Taxonomy" id="2981134"/>
    <lineage>
        <taxon>Bacteria</taxon>
        <taxon>Bacillati</taxon>
        <taxon>Actinomycetota</taxon>
        <taxon>Actinomycetes</taxon>
        <taxon>Kitasatosporales</taxon>
        <taxon>Streptomycetaceae</taxon>
        <taxon>Streptomyces</taxon>
    </lineage>
</organism>
<dbReference type="Proteomes" id="UP001061298">
    <property type="component" value="Chromosome"/>
</dbReference>
<evidence type="ECO:0000256" key="1">
    <source>
        <dbReference type="SAM" id="MobiDB-lite"/>
    </source>
</evidence>
<dbReference type="SUPFAM" id="SSF54427">
    <property type="entry name" value="NTF2-like"/>
    <property type="match status" value="1"/>
</dbReference>
<dbReference type="Gene3D" id="3.10.450.50">
    <property type="match status" value="1"/>
</dbReference>
<feature type="region of interest" description="Disordered" evidence="1">
    <location>
        <begin position="1"/>
        <end position="21"/>
    </location>
</feature>
<proteinExistence type="predicted"/>
<name>A0ABY6E457_9ACTN</name>
<dbReference type="EMBL" id="CP106793">
    <property type="protein sequence ID" value="UXY21359.1"/>
    <property type="molecule type" value="Genomic_DNA"/>
</dbReference>
<sequence length="84" mass="9478">MPSGACRGLNRVPAELPDGTPVESWSRATRVFRKRNGTWPMIHQHMSGSNVRRGRSADSRSVGHRTGIPRPWCLAGSRLRRWQS</sequence>
<protein>
    <submittedName>
        <fullName evidence="2">Nuclear transport factor 2 family protein</fullName>
    </submittedName>
</protein>
<dbReference type="RefSeq" id="WP_263231397.1">
    <property type="nucleotide sequence ID" value="NZ_CP106793.1"/>
</dbReference>
<evidence type="ECO:0000313" key="3">
    <source>
        <dbReference type="Proteomes" id="UP001061298"/>
    </source>
</evidence>
<keyword evidence="3" id="KW-1185">Reference proteome</keyword>
<feature type="region of interest" description="Disordered" evidence="1">
    <location>
        <begin position="41"/>
        <end position="67"/>
    </location>
</feature>